<dbReference type="EMBL" id="GBXM01011598">
    <property type="protein sequence ID" value="JAH96979.1"/>
    <property type="molecule type" value="Transcribed_RNA"/>
</dbReference>
<evidence type="ECO:0000313" key="1">
    <source>
        <dbReference type="EMBL" id="JAH96979.1"/>
    </source>
</evidence>
<reference evidence="1" key="2">
    <citation type="journal article" date="2015" name="Fish Shellfish Immunol.">
        <title>Early steps in the European eel (Anguilla anguilla)-Vibrio vulnificus interaction in the gills: Role of the RtxA13 toxin.</title>
        <authorList>
            <person name="Callol A."/>
            <person name="Pajuelo D."/>
            <person name="Ebbesson L."/>
            <person name="Teles M."/>
            <person name="MacKenzie S."/>
            <person name="Amaro C."/>
        </authorList>
    </citation>
    <scope>NUCLEOTIDE SEQUENCE</scope>
</reference>
<sequence>MSWLLVVERRNEMVLELKCTQFPRACESMFPTMPTSQAVGIDYYQVIMLILHPSLSAQHLFETAGSALVSQRAIHRTPTNVTHAAPPVDNTPHCARTCSLL</sequence>
<dbReference type="AlphaFoldDB" id="A0A0E9X326"/>
<proteinExistence type="predicted"/>
<accession>A0A0E9X326</accession>
<organism evidence="1">
    <name type="scientific">Anguilla anguilla</name>
    <name type="common">European freshwater eel</name>
    <name type="synonym">Muraena anguilla</name>
    <dbReference type="NCBI Taxonomy" id="7936"/>
    <lineage>
        <taxon>Eukaryota</taxon>
        <taxon>Metazoa</taxon>
        <taxon>Chordata</taxon>
        <taxon>Craniata</taxon>
        <taxon>Vertebrata</taxon>
        <taxon>Euteleostomi</taxon>
        <taxon>Actinopterygii</taxon>
        <taxon>Neopterygii</taxon>
        <taxon>Teleostei</taxon>
        <taxon>Anguilliformes</taxon>
        <taxon>Anguillidae</taxon>
        <taxon>Anguilla</taxon>
    </lineage>
</organism>
<name>A0A0E9X326_ANGAN</name>
<reference evidence="1" key="1">
    <citation type="submission" date="2014-11" db="EMBL/GenBank/DDBJ databases">
        <authorList>
            <person name="Amaro Gonzalez C."/>
        </authorList>
    </citation>
    <scope>NUCLEOTIDE SEQUENCE</scope>
</reference>
<protein>
    <submittedName>
        <fullName evidence="1">Uncharacterized protein</fullName>
    </submittedName>
</protein>